<gene>
    <name evidence="4" type="ORF">NPD5_4188</name>
</gene>
<dbReference type="Proteomes" id="UP000182204">
    <property type="component" value="Chromosome"/>
</dbReference>
<evidence type="ECO:0000313" key="5">
    <source>
        <dbReference type="Proteomes" id="UP000182204"/>
    </source>
</evidence>
<dbReference type="Pfam" id="PF01844">
    <property type="entry name" value="HNH"/>
    <property type="match status" value="1"/>
</dbReference>
<sequence length="87" mass="10163">MILIVDFEKKYGKLGEDFIEGHHIKPVSELKEGEKTKVEDIVLLCSNCHKMIHRKRPWLSREKLKTLIVKNIHPKDIENKDSIKATT</sequence>
<keyword evidence="4" id="KW-0378">Hydrolase</keyword>
<dbReference type="CDD" id="cd00085">
    <property type="entry name" value="HNHc"/>
    <property type="match status" value="1"/>
</dbReference>
<keyword evidence="2" id="KW-0804">Transcription</keyword>
<feature type="domain" description="HNH" evidence="3">
    <location>
        <begin position="16"/>
        <end position="55"/>
    </location>
</feature>
<proteinExistence type="predicted"/>
<dbReference type="AlphaFoldDB" id="A0A1L3NJG5"/>
<dbReference type="GO" id="GO:0003676">
    <property type="term" value="F:nucleic acid binding"/>
    <property type="evidence" value="ECO:0007669"/>
    <property type="project" value="InterPro"/>
</dbReference>
<reference evidence="4 5" key="1">
    <citation type="submission" date="2015-11" db="EMBL/GenBank/DDBJ databases">
        <authorList>
            <person name="Hill K.K."/>
            <person name="Shirey T.B."/>
            <person name="Raphael B."/>
            <person name="Daligault H.E."/>
            <person name="Davenport K.W."/>
            <person name="Bruce D.C."/>
            <person name="Foley B.T."/>
            <person name="Johnson S.L."/>
        </authorList>
    </citation>
    <scope>NUCLEOTIDE SEQUENCE [LARGE SCALE GENOMIC DNA]</scope>
    <source>
        <strain evidence="4 5">CDC_1632</strain>
    </source>
</reference>
<dbReference type="InterPro" id="IPR003615">
    <property type="entry name" value="HNH_nuc"/>
</dbReference>
<organism evidence="4 5">
    <name type="scientific">Clostridium sporogenes</name>
    <dbReference type="NCBI Taxonomy" id="1509"/>
    <lineage>
        <taxon>Bacteria</taxon>
        <taxon>Bacillati</taxon>
        <taxon>Bacillota</taxon>
        <taxon>Clostridia</taxon>
        <taxon>Eubacteriales</taxon>
        <taxon>Clostridiaceae</taxon>
        <taxon>Clostridium</taxon>
    </lineage>
</organism>
<dbReference type="GO" id="GO:0004519">
    <property type="term" value="F:endonuclease activity"/>
    <property type="evidence" value="ECO:0007669"/>
    <property type="project" value="UniProtKB-KW"/>
</dbReference>
<dbReference type="GO" id="GO:0008270">
    <property type="term" value="F:zinc ion binding"/>
    <property type="evidence" value="ECO:0007669"/>
    <property type="project" value="InterPro"/>
</dbReference>
<evidence type="ECO:0000259" key="3">
    <source>
        <dbReference type="Pfam" id="PF01844"/>
    </source>
</evidence>
<keyword evidence="1" id="KW-0805">Transcription regulation</keyword>
<keyword evidence="4" id="KW-0255">Endonuclease</keyword>
<protein>
    <submittedName>
        <fullName evidence="4">HNH endonuclease family protein</fullName>
    </submittedName>
</protein>
<dbReference type="InterPro" id="IPR002711">
    <property type="entry name" value="HNH"/>
</dbReference>
<dbReference type="EMBL" id="CP013243">
    <property type="protein sequence ID" value="APH16282.1"/>
    <property type="molecule type" value="Genomic_DNA"/>
</dbReference>
<dbReference type="SUPFAM" id="SSF140718">
    <property type="entry name" value="Mediator hinge subcomplex-like"/>
    <property type="match status" value="1"/>
</dbReference>
<keyword evidence="4" id="KW-0540">Nuclease</keyword>
<evidence type="ECO:0000256" key="2">
    <source>
        <dbReference type="ARBA" id="ARBA00023163"/>
    </source>
</evidence>
<evidence type="ECO:0000313" key="4">
    <source>
        <dbReference type="EMBL" id="APH16282.1"/>
    </source>
</evidence>
<dbReference type="Gene3D" id="1.10.30.50">
    <property type="match status" value="1"/>
</dbReference>
<name>A0A1L3NJG5_CLOSG</name>
<accession>A0A1L3NJG5</accession>
<evidence type="ECO:0000256" key="1">
    <source>
        <dbReference type="ARBA" id="ARBA00023015"/>
    </source>
</evidence>
<dbReference type="InterPro" id="IPR037212">
    <property type="entry name" value="Med7/Med21-like"/>
</dbReference>